<dbReference type="Gene3D" id="3.50.50.60">
    <property type="entry name" value="FAD/NAD(P)-binding domain"/>
    <property type="match status" value="2"/>
</dbReference>
<dbReference type="Pfam" id="PF13738">
    <property type="entry name" value="Pyr_redox_3"/>
    <property type="match status" value="1"/>
</dbReference>
<dbReference type="RefSeq" id="WP_393993699.1">
    <property type="nucleotide sequence ID" value="NZ_JBAFVH010000010.1"/>
</dbReference>
<dbReference type="InterPro" id="IPR050982">
    <property type="entry name" value="Auxin_biosynth/cation_transpt"/>
</dbReference>
<protein>
    <submittedName>
        <fullName evidence="2">MSMEG_0569 family flavin-dependent oxidoreductase</fullName>
    </submittedName>
</protein>
<dbReference type="PANTHER" id="PTHR43539:SF78">
    <property type="entry name" value="FLAVIN-CONTAINING MONOOXYGENASE"/>
    <property type="match status" value="1"/>
</dbReference>
<gene>
    <name evidence="2" type="ORF">V5F32_17740</name>
</gene>
<accession>A0ABW6ZZ35</accession>
<dbReference type="PRINTS" id="PR00368">
    <property type="entry name" value="FADPNR"/>
</dbReference>
<evidence type="ECO:0000256" key="1">
    <source>
        <dbReference type="ARBA" id="ARBA00023002"/>
    </source>
</evidence>
<keyword evidence="1" id="KW-0560">Oxidoreductase</keyword>
<evidence type="ECO:0000313" key="3">
    <source>
        <dbReference type="Proteomes" id="UP001604002"/>
    </source>
</evidence>
<organism evidence="2 3">
    <name type="scientific">Xanthobacter oligotrophicus</name>
    <dbReference type="NCBI Taxonomy" id="2607286"/>
    <lineage>
        <taxon>Bacteria</taxon>
        <taxon>Pseudomonadati</taxon>
        <taxon>Pseudomonadota</taxon>
        <taxon>Alphaproteobacteria</taxon>
        <taxon>Hyphomicrobiales</taxon>
        <taxon>Xanthobacteraceae</taxon>
        <taxon>Xanthobacter</taxon>
    </lineage>
</organism>
<dbReference type="PANTHER" id="PTHR43539">
    <property type="entry name" value="FLAVIN-BINDING MONOOXYGENASE-LIKE PROTEIN (AFU_ORTHOLOGUE AFUA_4G09220)"/>
    <property type="match status" value="1"/>
</dbReference>
<keyword evidence="3" id="KW-1185">Reference proteome</keyword>
<sequence>MTQLKSHYAAVVVGGGQAGLSASHYLSRAGIDHVVIEKNTVMNKWRDERWDAFCLVTPNWQCQLPDHPYDGDDPNGFMVKEEILAYLNRFAAKVNAPVLEHTTVTALEKRGDVFRIETTAGTFTAHAVILATSLYGEPEIPRAGERLPEDIVQVHTAAYRNAGQLPEGAVMVVGSGQSGAQIAEDLHLAGRKVHLATGNAPRCARFYRGRDVVDWLWDVGQYDITVADDGMGKKKHDTNHYLTGRDGGRDIDLRAFARQGMALYGRVRGVSGGKMLFEPNLKANLDAADRVYNGINALIDRHIAERGIAAPPPSVYTPEWEPAHETTELDLEAAGITSVVWATGFRPNWAFVGLPIFDGTGYPVHRRGVTDVPGLYVLGLPWLWTWGSGRFLSVGRDAEHVVGALAGALAAGRREGAGRFAEAEEVS</sequence>
<proteinExistence type="predicted"/>
<dbReference type="SUPFAM" id="SSF51905">
    <property type="entry name" value="FAD/NAD(P)-binding domain"/>
    <property type="match status" value="2"/>
</dbReference>
<dbReference type="EMBL" id="JBAFVH010000010">
    <property type="protein sequence ID" value="MFG1374024.1"/>
    <property type="molecule type" value="Genomic_DNA"/>
</dbReference>
<dbReference type="InterPro" id="IPR024000">
    <property type="entry name" value="CHP04046_FMN-dependent"/>
</dbReference>
<dbReference type="InterPro" id="IPR036188">
    <property type="entry name" value="FAD/NAD-bd_sf"/>
</dbReference>
<dbReference type="Proteomes" id="UP001604002">
    <property type="component" value="Unassembled WGS sequence"/>
</dbReference>
<dbReference type="NCBIfam" id="TIGR04046">
    <property type="entry name" value="MSMEG_0569_nitr"/>
    <property type="match status" value="1"/>
</dbReference>
<evidence type="ECO:0000313" key="2">
    <source>
        <dbReference type="EMBL" id="MFG1374024.1"/>
    </source>
</evidence>
<reference evidence="2 3" key="1">
    <citation type="submission" date="2024-02" db="EMBL/GenBank/DDBJ databases">
        <title>Expansion and revision of Xanthobacter and proposal of Roseixanthobacter gen. nov.</title>
        <authorList>
            <person name="Soltysiak M.P.M."/>
            <person name="Jalihal A."/>
            <person name="Ory A."/>
            <person name="Chrisophersen C."/>
            <person name="Lee A.D."/>
            <person name="Boulton J."/>
            <person name="Springer M."/>
        </authorList>
    </citation>
    <scope>NUCLEOTIDE SEQUENCE [LARGE SCALE GENOMIC DNA]</scope>
    <source>
        <strain evidence="2 3">23A</strain>
    </source>
</reference>
<name>A0ABW6ZZ35_9HYPH</name>
<dbReference type="PRINTS" id="PR00469">
    <property type="entry name" value="PNDRDTASEII"/>
</dbReference>
<comment type="caution">
    <text evidence="2">The sequence shown here is derived from an EMBL/GenBank/DDBJ whole genome shotgun (WGS) entry which is preliminary data.</text>
</comment>